<proteinExistence type="predicted"/>
<dbReference type="Proteomes" id="UP001597085">
    <property type="component" value="Unassembled WGS sequence"/>
</dbReference>
<feature type="transmembrane region" description="Helical" evidence="2">
    <location>
        <begin position="42"/>
        <end position="65"/>
    </location>
</feature>
<accession>A0ABD6CS24</accession>
<feature type="compositionally biased region" description="Basic and acidic residues" evidence="1">
    <location>
        <begin position="8"/>
        <end position="19"/>
    </location>
</feature>
<feature type="region of interest" description="Disordered" evidence="1">
    <location>
        <begin position="1"/>
        <end position="30"/>
    </location>
</feature>
<keyword evidence="2" id="KW-1133">Transmembrane helix</keyword>
<evidence type="ECO:0000256" key="2">
    <source>
        <dbReference type="SAM" id="Phobius"/>
    </source>
</evidence>
<reference evidence="3 4" key="1">
    <citation type="journal article" date="2019" name="Int. J. Syst. Evol. Microbiol.">
        <title>The Global Catalogue of Microorganisms (GCM) 10K type strain sequencing project: providing services to taxonomists for standard genome sequencing and annotation.</title>
        <authorList>
            <consortium name="The Broad Institute Genomics Platform"/>
            <consortium name="The Broad Institute Genome Sequencing Center for Infectious Disease"/>
            <person name="Wu L."/>
            <person name="Ma J."/>
        </authorList>
    </citation>
    <scope>NUCLEOTIDE SEQUENCE [LARGE SCALE GENOMIC DNA]</scope>
    <source>
        <strain evidence="3 4">CGMCC 1.12121</strain>
    </source>
</reference>
<keyword evidence="2" id="KW-0812">Transmembrane</keyword>
<dbReference type="EMBL" id="JBHUDK010000012">
    <property type="protein sequence ID" value="MFD1600088.1"/>
    <property type="molecule type" value="Genomic_DNA"/>
</dbReference>
<evidence type="ECO:0000313" key="3">
    <source>
        <dbReference type="EMBL" id="MFD1600088.1"/>
    </source>
</evidence>
<evidence type="ECO:0000313" key="4">
    <source>
        <dbReference type="Proteomes" id="UP001597085"/>
    </source>
</evidence>
<evidence type="ECO:0000256" key="1">
    <source>
        <dbReference type="SAM" id="MobiDB-lite"/>
    </source>
</evidence>
<dbReference type="RefSeq" id="WP_256421140.1">
    <property type="nucleotide sequence ID" value="NZ_JANHDI010000006.1"/>
</dbReference>
<gene>
    <name evidence="3" type="ORF">ACFSBX_14080</name>
</gene>
<keyword evidence="4" id="KW-1185">Reference proteome</keyword>
<sequence length="158" mass="16611">MARKLAHDRKSDETERESNGDDPPAARGVSGRILERRTYLRLGGTVVAAVLSAAGAVPTVVAAAVGSDDDVHRLRISGSGTASTYELTVDGNLTPGADASRDAEARISECTAEGAITTGERRYRFSGELRDLQVDGDVAVTLDGDKVRRSIASNGGRR</sequence>
<name>A0ABD6CS24_9EURY</name>
<protein>
    <submittedName>
        <fullName evidence="3">Uncharacterized protein</fullName>
    </submittedName>
</protein>
<dbReference type="AlphaFoldDB" id="A0ABD6CS24"/>
<keyword evidence="2" id="KW-0472">Membrane</keyword>
<organism evidence="3 4">
    <name type="scientific">Halobellus rarus</name>
    <dbReference type="NCBI Taxonomy" id="1126237"/>
    <lineage>
        <taxon>Archaea</taxon>
        <taxon>Methanobacteriati</taxon>
        <taxon>Methanobacteriota</taxon>
        <taxon>Stenosarchaea group</taxon>
        <taxon>Halobacteria</taxon>
        <taxon>Halobacteriales</taxon>
        <taxon>Haloferacaceae</taxon>
        <taxon>Halobellus</taxon>
    </lineage>
</organism>
<comment type="caution">
    <text evidence="3">The sequence shown here is derived from an EMBL/GenBank/DDBJ whole genome shotgun (WGS) entry which is preliminary data.</text>
</comment>